<reference evidence="2 3" key="1">
    <citation type="journal article" date="2016" name="PLoS Pathog.">
        <title>Biosynthesis of antibiotic leucinostatins in bio-control fungus Purpureocillium lilacinum and their inhibition on phytophthora revealed by genome mining.</title>
        <authorList>
            <person name="Wang G."/>
            <person name="Liu Z."/>
            <person name="Lin R."/>
            <person name="Li E."/>
            <person name="Mao Z."/>
            <person name="Ling J."/>
            <person name="Yang Y."/>
            <person name="Yin W.B."/>
            <person name="Xie B."/>
        </authorList>
    </citation>
    <scope>NUCLEOTIDE SEQUENCE [LARGE SCALE GENOMIC DNA]</scope>
    <source>
        <strain evidence="2">170</strain>
    </source>
</reference>
<keyword evidence="1" id="KW-0812">Transmembrane</keyword>
<proteinExistence type="predicted"/>
<dbReference type="GeneID" id="28851801"/>
<comment type="caution">
    <text evidence="2">The sequence shown here is derived from an EMBL/GenBank/DDBJ whole genome shotgun (WGS) entry which is preliminary data.</text>
</comment>
<keyword evidence="3" id="KW-1185">Reference proteome</keyword>
<dbReference type="AlphaFoldDB" id="A0A179F7I4"/>
<evidence type="ECO:0000313" key="2">
    <source>
        <dbReference type="EMBL" id="OAQ61392.1"/>
    </source>
</evidence>
<dbReference type="EMBL" id="LSBJ02000007">
    <property type="protein sequence ID" value="OAQ61392.1"/>
    <property type="molecule type" value="Genomic_DNA"/>
</dbReference>
<keyword evidence="1" id="KW-0472">Membrane</keyword>
<dbReference type="OrthoDB" id="3852249at2759"/>
<feature type="transmembrane region" description="Helical" evidence="1">
    <location>
        <begin position="286"/>
        <end position="308"/>
    </location>
</feature>
<organism evidence="2 3">
    <name type="scientific">Pochonia chlamydosporia 170</name>
    <dbReference type="NCBI Taxonomy" id="1380566"/>
    <lineage>
        <taxon>Eukaryota</taxon>
        <taxon>Fungi</taxon>
        <taxon>Dikarya</taxon>
        <taxon>Ascomycota</taxon>
        <taxon>Pezizomycotina</taxon>
        <taxon>Sordariomycetes</taxon>
        <taxon>Hypocreomycetidae</taxon>
        <taxon>Hypocreales</taxon>
        <taxon>Clavicipitaceae</taxon>
        <taxon>Pochonia</taxon>
    </lineage>
</organism>
<gene>
    <name evidence="2" type="ORF">VFPPC_09239</name>
</gene>
<dbReference type="Pfam" id="PF20219">
    <property type="entry name" value="DUF6579"/>
    <property type="match status" value="1"/>
</dbReference>
<protein>
    <submittedName>
        <fullName evidence="2">Uncharacterized protein</fullName>
    </submittedName>
</protein>
<evidence type="ECO:0000256" key="1">
    <source>
        <dbReference type="SAM" id="Phobius"/>
    </source>
</evidence>
<dbReference type="KEGG" id="pchm:VFPPC_09239"/>
<accession>A0A179F7I4</accession>
<dbReference type="Proteomes" id="UP000078397">
    <property type="component" value="Unassembled WGS sequence"/>
</dbReference>
<name>A0A179F7I4_METCM</name>
<keyword evidence="1" id="KW-1133">Transmembrane helix</keyword>
<dbReference type="RefSeq" id="XP_018139096.1">
    <property type="nucleotide sequence ID" value="XM_018287807.1"/>
</dbReference>
<feature type="transmembrane region" description="Helical" evidence="1">
    <location>
        <begin position="314"/>
        <end position="332"/>
    </location>
</feature>
<evidence type="ECO:0000313" key="3">
    <source>
        <dbReference type="Proteomes" id="UP000078397"/>
    </source>
</evidence>
<dbReference type="InterPro" id="IPR046486">
    <property type="entry name" value="DUF6579"/>
</dbReference>
<sequence length="362" mass="39896">MEAGWFVLRTIAQLAPIVGILDQIRTNRVVRNESIVNQLRDAENAVNNNPTIHPREVHIPANGFNASNVFTSVFAASAIMGSVLLTNTTGELQNISAHVRGIRDELSTQSTAITAGWRNDGYGTFIYKFLKTEINDHGGPKSVGHHAFYVYNPSTIADVEFKEKINHQPLPSSFGGYGSDLQALFSLMWANRRTLRATMPREEADAIVFHLLVPAKRTLVILDRMSIHESVGPLKIKGHKDEDACYVHMNFVHLPREVTLHDINNLDTDRAISNERERLRQKHQGYMVTGLCSTAATGLGIIGSSFVFPPAMGYFVGGYFASLLGVSGTAVYHGIVNPPLPLEEVIVLGPPDHFFEDIAALQ</sequence>